<evidence type="ECO:0000256" key="3">
    <source>
        <dbReference type="SAM" id="MobiDB-lite"/>
    </source>
</evidence>
<evidence type="ECO:0000313" key="5">
    <source>
        <dbReference type="EMBL" id="GAA1824241.1"/>
    </source>
</evidence>
<evidence type="ECO:0000259" key="4">
    <source>
        <dbReference type="PROSITE" id="PS50977"/>
    </source>
</evidence>
<dbReference type="InterPro" id="IPR001647">
    <property type="entry name" value="HTH_TetR"/>
</dbReference>
<dbReference type="Gene3D" id="1.10.357.10">
    <property type="entry name" value="Tetracycline Repressor, domain 2"/>
    <property type="match status" value="1"/>
</dbReference>
<keyword evidence="1 2" id="KW-0238">DNA-binding</keyword>
<keyword evidence="6" id="KW-1185">Reference proteome</keyword>
<reference evidence="5 6" key="1">
    <citation type="journal article" date="2019" name="Int. J. Syst. Evol. Microbiol.">
        <title>The Global Catalogue of Microorganisms (GCM) 10K type strain sequencing project: providing services to taxonomists for standard genome sequencing and annotation.</title>
        <authorList>
            <consortium name="The Broad Institute Genomics Platform"/>
            <consortium name="The Broad Institute Genome Sequencing Center for Infectious Disease"/>
            <person name="Wu L."/>
            <person name="Ma J."/>
        </authorList>
    </citation>
    <scope>NUCLEOTIDE SEQUENCE [LARGE SCALE GENOMIC DNA]</scope>
    <source>
        <strain evidence="5 6">JCM 14323</strain>
    </source>
</reference>
<feature type="DNA-binding region" description="H-T-H motif" evidence="2">
    <location>
        <begin position="53"/>
        <end position="72"/>
    </location>
</feature>
<name>A0ABN2MGG0_9MICO</name>
<evidence type="ECO:0000313" key="6">
    <source>
        <dbReference type="Proteomes" id="UP001501746"/>
    </source>
</evidence>
<dbReference type="Proteomes" id="UP001501746">
    <property type="component" value="Unassembled WGS sequence"/>
</dbReference>
<evidence type="ECO:0000256" key="2">
    <source>
        <dbReference type="PROSITE-ProRule" id="PRU00335"/>
    </source>
</evidence>
<protein>
    <recommendedName>
        <fullName evidence="4">HTH tetR-type domain-containing protein</fullName>
    </recommendedName>
</protein>
<sequence>MGEPGGERDEHGGRNERDDDREERVDARVERTRRALQRAALVLAREGRFDDATVAELTEAAGVNRSSFYQHYDDRQVLLADAIEAAEIEAVSELGTPTDIPDRLPESMVAFIAHFEADADLYRRLLGERGSPIVAARIRARFEAQARAGVISSGTTAFEGLPIDVVAAGIAGSCLAVIQAWLELDPRPDIETAAEWVWRVLVGPGVPIASPMRDRPQSTA</sequence>
<dbReference type="PANTHER" id="PTHR43479">
    <property type="entry name" value="ACREF/ENVCD OPERON REPRESSOR-RELATED"/>
    <property type="match status" value="1"/>
</dbReference>
<organism evidence="5 6">
    <name type="scientific">Agromyces salentinus</name>
    <dbReference type="NCBI Taxonomy" id="269421"/>
    <lineage>
        <taxon>Bacteria</taxon>
        <taxon>Bacillati</taxon>
        <taxon>Actinomycetota</taxon>
        <taxon>Actinomycetes</taxon>
        <taxon>Micrococcales</taxon>
        <taxon>Microbacteriaceae</taxon>
        <taxon>Agromyces</taxon>
    </lineage>
</organism>
<dbReference type="PROSITE" id="PS50977">
    <property type="entry name" value="HTH_TETR_2"/>
    <property type="match status" value="1"/>
</dbReference>
<dbReference type="EMBL" id="BAAANK010000001">
    <property type="protein sequence ID" value="GAA1824241.1"/>
    <property type="molecule type" value="Genomic_DNA"/>
</dbReference>
<feature type="region of interest" description="Disordered" evidence="3">
    <location>
        <begin position="1"/>
        <end position="26"/>
    </location>
</feature>
<dbReference type="SUPFAM" id="SSF46689">
    <property type="entry name" value="Homeodomain-like"/>
    <property type="match status" value="1"/>
</dbReference>
<feature type="domain" description="HTH tetR-type" evidence="4">
    <location>
        <begin position="30"/>
        <end position="90"/>
    </location>
</feature>
<accession>A0ABN2MGG0</accession>
<comment type="caution">
    <text evidence="5">The sequence shown here is derived from an EMBL/GenBank/DDBJ whole genome shotgun (WGS) entry which is preliminary data.</text>
</comment>
<dbReference type="PANTHER" id="PTHR43479:SF11">
    <property type="entry name" value="ACREF_ENVCD OPERON REPRESSOR-RELATED"/>
    <property type="match status" value="1"/>
</dbReference>
<dbReference type="Pfam" id="PF00440">
    <property type="entry name" value="TetR_N"/>
    <property type="match status" value="1"/>
</dbReference>
<evidence type="ECO:0000256" key="1">
    <source>
        <dbReference type="ARBA" id="ARBA00023125"/>
    </source>
</evidence>
<gene>
    <name evidence="5" type="ORF">GCM10009750_03760</name>
</gene>
<dbReference type="InterPro" id="IPR009057">
    <property type="entry name" value="Homeodomain-like_sf"/>
</dbReference>
<dbReference type="InterPro" id="IPR050624">
    <property type="entry name" value="HTH-type_Tx_Regulator"/>
</dbReference>
<dbReference type="RefSeq" id="WP_170296925.1">
    <property type="nucleotide sequence ID" value="NZ_BAAANK010000001.1"/>
</dbReference>
<proteinExistence type="predicted"/>